<dbReference type="EMBL" id="SNRW01047127">
    <property type="protein sequence ID" value="KAA6316124.1"/>
    <property type="molecule type" value="Genomic_DNA"/>
</dbReference>
<dbReference type="AlphaFoldDB" id="A0A5J4Q5H2"/>
<feature type="non-terminal residue" evidence="1">
    <location>
        <position position="86"/>
    </location>
</feature>
<accession>A0A5J4Q5H2</accession>
<name>A0A5J4Q5H2_9EUKA</name>
<evidence type="ECO:0000313" key="1">
    <source>
        <dbReference type="EMBL" id="KAA6316124.1"/>
    </source>
</evidence>
<organism evidence="1 2">
    <name type="scientific">Streblomastix strix</name>
    <dbReference type="NCBI Taxonomy" id="222440"/>
    <lineage>
        <taxon>Eukaryota</taxon>
        <taxon>Metamonada</taxon>
        <taxon>Preaxostyla</taxon>
        <taxon>Oxymonadida</taxon>
        <taxon>Streblomastigidae</taxon>
        <taxon>Streblomastix</taxon>
    </lineage>
</organism>
<proteinExistence type="predicted"/>
<sequence length="86" mass="9721">MNVSNLGIFLEFDQEIVALKVKVHIQLKMQQNKALQTEDADILKQFGGFGVCSLEVETGLEKKKPFCCCRTSQSSQNQLMSLQREV</sequence>
<comment type="caution">
    <text evidence="1">The sequence shown here is derived from an EMBL/GenBank/DDBJ whole genome shotgun (WGS) entry which is preliminary data.</text>
</comment>
<evidence type="ECO:0000313" key="2">
    <source>
        <dbReference type="Proteomes" id="UP000324800"/>
    </source>
</evidence>
<protein>
    <submittedName>
        <fullName evidence="1">Uncharacterized protein</fullName>
    </submittedName>
</protein>
<gene>
    <name evidence="1" type="ORF">EZS28_055308</name>
</gene>
<reference evidence="1 2" key="1">
    <citation type="submission" date="2019-03" db="EMBL/GenBank/DDBJ databases">
        <title>Single cell metagenomics reveals metabolic interactions within the superorganism composed of flagellate Streblomastix strix and complex community of Bacteroidetes bacteria on its surface.</title>
        <authorList>
            <person name="Treitli S.C."/>
            <person name="Kolisko M."/>
            <person name="Husnik F."/>
            <person name="Keeling P."/>
            <person name="Hampl V."/>
        </authorList>
    </citation>
    <scope>NUCLEOTIDE SEQUENCE [LARGE SCALE GENOMIC DNA]</scope>
    <source>
        <strain evidence="1">ST1C</strain>
    </source>
</reference>
<dbReference type="Proteomes" id="UP000324800">
    <property type="component" value="Unassembled WGS sequence"/>
</dbReference>